<protein>
    <recommendedName>
        <fullName evidence="3">F-box domain-containing protein</fullName>
    </recommendedName>
</protein>
<organism evidence="1 2">
    <name type="scientific">Dictyostelium purpureum</name>
    <name type="common">Slime mold</name>
    <dbReference type="NCBI Taxonomy" id="5786"/>
    <lineage>
        <taxon>Eukaryota</taxon>
        <taxon>Amoebozoa</taxon>
        <taxon>Evosea</taxon>
        <taxon>Eumycetozoa</taxon>
        <taxon>Dictyostelia</taxon>
        <taxon>Dictyosteliales</taxon>
        <taxon>Dictyosteliaceae</taxon>
        <taxon>Dictyostelium</taxon>
    </lineage>
</organism>
<evidence type="ECO:0000313" key="1">
    <source>
        <dbReference type="EMBL" id="EGC39330.1"/>
    </source>
</evidence>
<dbReference type="AlphaFoldDB" id="F0Z9N2"/>
<gene>
    <name evidence="1" type="ORF">DICPUDRAFT_75101</name>
</gene>
<dbReference type="Proteomes" id="UP000001064">
    <property type="component" value="Unassembled WGS sequence"/>
</dbReference>
<proteinExistence type="predicted"/>
<keyword evidence="2" id="KW-1185">Reference proteome</keyword>
<name>F0Z9N2_DICPU</name>
<sequence length="457" mass="54189">MNNIKFPNYLQLKILDYCWNDLNKYRIKKKEKYLDCKIKWKLYLILVNWLWFKHARDNLVRSYSFEYQILDVYKKYFTNRFSIQSGIPVNLRISTQNISTFLNHYYEFNGKEGVRLFFSELKELEVLVNCDLDFNDYDILFSNITNLETLSIVFREKLHFVYPLDFEFYLNSYTIFTYLLKNSLIESLSLDLTDRETLTVGGNDNNLYADLVNVYLKYAHNLRHLKLRIHHLQKYQNTTVFKLIQFLFTSSSHNIQTLDCNISMNLPLPFKLSSSITDIKGLIFNNCSAVQDIKEPLELLNNSCSSLLIPKNKYPNPVIEYLLLNSKSQHITIDFSLYGIEQLKALKKNNSVKFLNIVGLKLEKYQLYLDQILLFIKKQDSIILTTISMDRKHTENWSLIRAWLLIESSTNKTFSNTLLVCYLKNTNTPMLALDKELGYTERENIKLYMKLKERELI</sequence>
<evidence type="ECO:0008006" key="3">
    <source>
        <dbReference type="Google" id="ProtNLM"/>
    </source>
</evidence>
<dbReference type="GeneID" id="10510046"/>
<dbReference type="RefSeq" id="XP_003284118.1">
    <property type="nucleotide sequence ID" value="XM_003284070.1"/>
</dbReference>
<reference evidence="2" key="1">
    <citation type="journal article" date="2011" name="Genome Biol.">
        <title>Comparative genomics of the social amoebae Dictyostelium discoideum and Dictyostelium purpureum.</title>
        <authorList>
            <consortium name="US DOE Joint Genome Institute (JGI-PGF)"/>
            <person name="Sucgang R."/>
            <person name="Kuo A."/>
            <person name="Tian X."/>
            <person name="Salerno W."/>
            <person name="Parikh A."/>
            <person name="Feasley C.L."/>
            <person name="Dalin E."/>
            <person name="Tu H."/>
            <person name="Huang E."/>
            <person name="Barry K."/>
            <person name="Lindquist E."/>
            <person name="Shapiro H."/>
            <person name="Bruce D."/>
            <person name="Schmutz J."/>
            <person name="Salamov A."/>
            <person name="Fey P."/>
            <person name="Gaudet P."/>
            <person name="Anjard C."/>
            <person name="Babu M.M."/>
            <person name="Basu S."/>
            <person name="Bushmanova Y."/>
            <person name="van der Wel H."/>
            <person name="Katoh-Kurasawa M."/>
            <person name="Dinh C."/>
            <person name="Coutinho P.M."/>
            <person name="Saito T."/>
            <person name="Elias M."/>
            <person name="Schaap P."/>
            <person name="Kay R.R."/>
            <person name="Henrissat B."/>
            <person name="Eichinger L."/>
            <person name="Rivero F."/>
            <person name="Putnam N.H."/>
            <person name="West C.M."/>
            <person name="Loomis W.F."/>
            <person name="Chisholm R.L."/>
            <person name="Shaulsky G."/>
            <person name="Strassmann J.E."/>
            <person name="Queller D.C."/>
            <person name="Kuspa A."/>
            <person name="Grigoriev I.V."/>
        </authorList>
    </citation>
    <scope>NUCLEOTIDE SEQUENCE [LARGE SCALE GENOMIC DNA]</scope>
    <source>
        <strain evidence="2">QSDP1</strain>
    </source>
</reference>
<dbReference type="EMBL" id="GL870959">
    <property type="protein sequence ID" value="EGC39330.1"/>
    <property type="molecule type" value="Genomic_DNA"/>
</dbReference>
<evidence type="ECO:0000313" key="2">
    <source>
        <dbReference type="Proteomes" id="UP000001064"/>
    </source>
</evidence>
<accession>F0Z9N2</accession>
<dbReference type="VEuPathDB" id="AmoebaDB:DICPUDRAFT_75101"/>
<dbReference type="InParanoid" id="F0Z9N2"/>
<dbReference type="KEGG" id="dpp:DICPUDRAFT_75101"/>